<dbReference type="EMBL" id="KZ664761">
    <property type="protein sequence ID" value="PPS03375.1"/>
    <property type="molecule type" value="Genomic_DNA"/>
</dbReference>
<proteinExistence type="predicted"/>
<gene>
    <name evidence="1" type="ORF">GOBAR_AA17285</name>
</gene>
<protein>
    <submittedName>
        <fullName evidence="1">Uncharacterized protein</fullName>
    </submittedName>
</protein>
<reference evidence="1 2" key="1">
    <citation type="submission" date="2015-01" db="EMBL/GenBank/DDBJ databases">
        <title>Genome of allotetraploid Gossypium barbadense reveals genomic plasticity and fiber elongation in cotton evolution.</title>
        <authorList>
            <person name="Chen X."/>
            <person name="Liu X."/>
            <person name="Zhao B."/>
            <person name="Zheng H."/>
            <person name="Hu Y."/>
            <person name="Lu G."/>
            <person name="Yang C."/>
            <person name="Chen J."/>
            <person name="Shan C."/>
            <person name="Zhang L."/>
            <person name="Zhou Y."/>
            <person name="Wang L."/>
            <person name="Guo W."/>
            <person name="Bai Y."/>
            <person name="Ruan J."/>
            <person name="Shangguan X."/>
            <person name="Mao Y."/>
            <person name="Jiang J."/>
            <person name="Zhu Y."/>
            <person name="Lei J."/>
            <person name="Kang H."/>
            <person name="Chen S."/>
            <person name="He X."/>
            <person name="Wang R."/>
            <person name="Wang Y."/>
            <person name="Chen J."/>
            <person name="Wang L."/>
            <person name="Yu S."/>
            <person name="Wang B."/>
            <person name="Wei J."/>
            <person name="Song S."/>
            <person name="Lu X."/>
            <person name="Gao Z."/>
            <person name="Gu W."/>
            <person name="Deng X."/>
            <person name="Ma D."/>
            <person name="Wang S."/>
            <person name="Liang W."/>
            <person name="Fang L."/>
            <person name="Cai C."/>
            <person name="Zhu X."/>
            <person name="Zhou B."/>
            <person name="Zhang Y."/>
            <person name="Chen Z."/>
            <person name="Xu S."/>
            <person name="Zhu R."/>
            <person name="Wang S."/>
            <person name="Zhang T."/>
            <person name="Zhao G."/>
        </authorList>
    </citation>
    <scope>NUCLEOTIDE SEQUENCE [LARGE SCALE GENOMIC DNA]</scope>
    <source>
        <strain evidence="2">cv. Xinhai21</strain>
        <tissue evidence="1">Leaf</tissue>
    </source>
</reference>
<evidence type="ECO:0000313" key="1">
    <source>
        <dbReference type="EMBL" id="PPS03375.1"/>
    </source>
</evidence>
<sequence length="112" mass="12555">MHLTSDHEDYYTCQTSTGTKESLSMIHLMTNRACTVYPARPVATGTYRGTPPGLPEYPVIPILPYNTPYGNLTRYGKYFELIKTNLPSITRGYQAPERTHLNATIRPSSISS</sequence>
<name>A0A2P5XJ62_GOSBA</name>
<organism evidence="1 2">
    <name type="scientific">Gossypium barbadense</name>
    <name type="common">Sea Island cotton</name>
    <name type="synonym">Hibiscus barbadensis</name>
    <dbReference type="NCBI Taxonomy" id="3634"/>
    <lineage>
        <taxon>Eukaryota</taxon>
        <taxon>Viridiplantae</taxon>
        <taxon>Streptophyta</taxon>
        <taxon>Embryophyta</taxon>
        <taxon>Tracheophyta</taxon>
        <taxon>Spermatophyta</taxon>
        <taxon>Magnoliopsida</taxon>
        <taxon>eudicotyledons</taxon>
        <taxon>Gunneridae</taxon>
        <taxon>Pentapetalae</taxon>
        <taxon>rosids</taxon>
        <taxon>malvids</taxon>
        <taxon>Malvales</taxon>
        <taxon>Malvaceae</taxon>
        <taxon>Malvoideae</taxon>
        <taxon>Gossypium</taxon>
    </lineage>
</organism>
<dbReference type="Proteomes" id="UP000239757">
    <property type="component" value="Unassembled WGS sequence"/>
</dbReference>
<dbReference type="AlphaFoldDB" id="A0A2P5XJ62"/>
<accession>A0A2P5XJ62</accession>
<evidence type="ECO:0000313" key="2">
    <source>
        <dbReference type="Proteomes" id="UP000239757"/>
    </source>
</evidence>